<sequence length="39" mass="4423">METAEHKEAKILSSNKKETTIEFECRDGLSAEVLLSKKQ</sequence>
<comment type="caution">
    <text evidence="1">The sequence shown here is derived from an EMBL/GenBank/DDBJ whole genome shotgun (WGS) entry which is preliminary data.</text>
</comment>
<gene>
    <name evidence="1" type="ORF">JCM19274_2808</name>
</gene>
<accession>A0A090X6Y6</accession>
<evidence type="ECO:0000313" key="1">
    <source>
        <dbReference type="EMBL" id="GAL82097.1"/>
    </source>
</evidence>
<name>A0A090X6Y6_9FLAO</name>
<evidence type="ECO:0000313" key="2">
    <source>
        <dbReference type="Proteomes" id="UP000029643"/>
    </source>
</evidence>
<dbReference type="InterPro" id="IPR011071">
    <property type="entry name" value="Lyase_8-like_C"/>
</dbReference>
<dbReference type="Proteomes" id="UP000029643">
    <property type="component" value="Unassembled WGS sequence"/>
</dbReference>
<proteinExistence type="predicted"/>
<dbReference type="GO" id="GO:0003824">
    <property type="term" value="F:catalytic activity"/>
    <property type="evidence" value="ECO:0007669"/>
    <property type="project" value="UniProtKB-ARBA"/>
</dbReference>
<dbReference type="AlphaFoldDB" id="A0A090X6Y6"/>
<dbReference type="GO" id="GO:0005975">
    <property type="term" value="P:carbohydrate metabolic process"/>
    <property type="evidence" value="ECO:0007669"/>
    <property type="project" value="InterPro"/>
</dbReference>
<dbReference type="Gene3D" id="2.60.220.10">
    <property type="entry name" value="Polysaccharide lyase family 8-like, C-terminal"/>
    <property type="match status" value="1"/>
</dbReference>
<organism evidence="1 2">
    <name type="scientific">Algibacter lectus</name>
    <dbReference type="NCBI Taxonomy" id="221126"/>
    <lineage>
        <taxon>Bacteria</taxon>
        <taxon>Pseudomonadati</taxon>
        <taxon>Bacteroidota</taxon>
        <taxon>Flavobacteriia</taxon>
        <taxon>Flavobacteriales</taxon>
        <taxon>Flavobacteriaceae</taxon>
        <taxon>Algibacter</taxon>
    </lineage>
</organism>
<dbReference type="EMBL" id="BBNU01000021">
    <property type="protein sequence ID" value="GAL82097.1"/>
    <property type="molecule type" value="Genomic_DNA"/>
</dbReference>
<protein>
    <submittedName>
        <fullName evidence="1">Uncharacterized protein</fullName>
    </submittedName>
</protein>
<reference evidence="1 2" key="1">
    <citation type="journal article" date="2014" name="Genome Announc.">
        <title>Draft Genome Sequences of Marine Flavobacterium Algibacter lectus Strains SS8 and NR4.</title>
        <authorList>
            <person name="Takatani N."/>
            <person name="Nakanishi M."/>
            <person name="Meirelles P."/>
            <person name="Mino S."/>
            <person name="Suda W."/>
            <person name="Oshima K."/>
            <person name="Hattori M."/>
            <person name="Ohkuma M."/>
            <person name="Hosokawa M."/>
            <person name="Miyashita K."/>
            <person name="Thompson F.L."/>
            <person name="Niwa A."/>
            <person name="Sawabe T."/>
            <person name="Sawabe T."/>
        </authorList>
    </citation>
    <scope>NUCLEOTIDE SEQUENCE [LARGE SCALE GENOMIC DNA]</scope>
    <source>
        <strain evidence="2">JCM19274</strain>
    </source>
</reference>